<dbReference type="InterPro" id="IPR014284">
    <property type="entry name" value="RNA_pol_sigma-70_dom"/>
</dbReference>
<evidence type="ECO:0000313" key="7">
    <source>
        <dbReference type="Proteomes" id="UP000186917"/>
    </source>
</evidence>
<feature type="domain" description="RNA polymerase sigma factor 70 region 4 type 2" evidence="5">
    <location>
        <begin position="129"/>
        <end position="178"/>
    </location>
</feature>
<dbReference type="InterPro" id="IPR014327">
    <property type="entry name" value="RNA_pol_sigma70_bacteroid"/>
</dbReference>
<dbReference type="RefSeq" id="WP_076374897.1">
    <property type="nucleotide sequence ID" value="NZ_AP017422.1"/>
</dbReference>
<organism evidence="6 7">
    <name type="scientific">Filimonas lacunae</name>
    <dbReference type="NCBI Taxonomy" id="477680"/>
    <lineage>
        <taxon>Bacteria</taxon>
        <taxon>Pseudomonadati</taxon>
        <taxon>Bacteroidota</taxon>
        <taxon>Chitinophagia</taxon>
        <taxon>Chitinophagales</taxon>
        <taxon>Chitinophagaceae</taxon>
        <taxon>Filimonas</taxon>
    </lineage>
</organism>
<dbReference type="Proteomes" id="UP000186917">
    <property type="component" value="Unassembled WGS sequence"/>
</dbReference>
<dbReference type="SUPFAM" id="SSF88946">
    <property type="entry name" value="Sigma2 domain of RNA polymerase sigma factors"/>
    <property type="match status" value="1"/>
</dbReference>
<proteinExistence type="inferred from homology"/>
<accession>A0A173MMT3</accession>
<dbReference type="GO" id="GO:0003677">
    <property type="term" value="F:DNA binding"/>
    <property type="evidence" value="ECO:0007669"/>
    <property type="project" value="InterPro"/>
</dbReference>
<dbReference type="EMBL" id="FTOR01000001">
    <property type="protein sequence ID" value="SIS61883.1"/>
    <property type="molecule type" value="Genomic_DNA"/>
</dbReference>
<name>A0A173MMT3_9BACT</name>
<dbReference type="Gene3D" id="1.10.10.10">
    <property type="entry name" value="Winged helix-like DNA-binding domain superfamily/Winged helix DNA-binding domain"/>
    <property type="match status" value="1"/>
</dbReference>
<dbReference type="OrthoDB" id="659361at2"/>
<dbReference type="GO" id="GO:0006352">
    <property type="term" value="P:DNA-templated transcription initiation"/>
    <property type="evidence" value="ECO:0007669"/>
    <property type="project" value="InterPro"/>
</dbReference>
<evidence type="ECO:0000256" key="1">
    <source>
        <dbReference type="ARBA" id="ARBA00010641"/>
    </source>
</evidence>
<evidence type="ECO:0000256" key="2">
    <source>
        <dbReference type="ARBA" id="ARBA00023015"/>
    </source>
</evidence>
<comment type="similarity">
    <text evidence="1">Belongs to the sigma-70 factor family. ECF subfamily.</text>
</comment>
<dbReference type="PANTHER" id="PTHR43133:SF46">
    <property type="entry name" value="RNA POLYMERASE SIGMA-70 FACTOR ECF SUBFAMILY"/>
    <property type="match status" value="1"/>
</dbReference>
<dbReference type="InterPro" id="IPR013325">
    <property type="entry name" value="RNA_pol_sigma_r2"/>
</dbReference>
<evidence type="ECO:0000259" key="5">
    <source>
        <dbReference type="Pfam" id="PF08281"/>
    </source>
</evidence>
<sequence>MKGRESTDSVSAIWSAITMGGDAVAFEKLFHMLYSRLINFCNLYVRQREVSEEIVSDVFVKCWMTREQLQHVNNPEVYLFVAVKNGSLNYLKSFSNYRVTSIDDETQLINSASFPEKELEKKELFVKMNKAIAELPQQCQVIFRLVREDGMSYKEAAEILSISPRTVQTQLFRAMKKLNLVLQGYADYPHSIFRDDAIAGIVIFLLVNFF</sequence>
<dbReference type="AlphaFoldDB" id="A0A173MMT3"/>
<dbReference type="InterPro" id="IPR039425">
    <property type="entry name" value="RNA_pol_sigma-70-like"/>
</dbReference>
<dbReference type="SUPFAM" id="SSF88659">
    <property type="entry name" value="Sigma3 and sigma4 domains of RNA polymerase sigma factors"/>
    <property type="match status" value="1"/>
</dbReference>
<evidence type="ECO:0000256" key="3">
    <source>
        <dbReference type="ARBA" id="ARBA00023082"/>
    </source>
</evidence>
<dbReference type="NCBIfam" id="TIGR02985">
    <property type="entry name" value="Sig70_bacteroi1"/>
    <property type="match status" value="1"/>
</dbReference>
<dbReference type="PANTHER" id="PTHR43133">
    <property type="entry name" value="RNA POLYMERASE ECF-TYPE SIGMA FACTO"/>
    <property type="match status" value="1"/>
</dbReference>
<dbReference type="Pfam" id="PF08281">
    <property type="entry name" value="Sigma70_r4_2"/>
    <property type="match status" value="1"/>
</dbReference>
<dbReference type="KEGG" id="fln:FLA_4843"/>
<dbReference type="InterPro" id="IPR013249">
    <property type="entry name" value="RNA_pol_sigma70_r4_t2"/>
</dbReference>
<dbReference type="InterPro" id="IPR013324">
    <property type="entry name" value="RNA_pol_sigma_r3/r4-like"/>
</dbReference>
<dbReference type="GO" id="GO:0016987">
    <property type="term" value="F:sigma factor activity"/>
    <property type="evidence" value="ECO:0007669"/>
    <property type="project" value="UniProtKB-KW"/>
</dbReference>
<keyword evidence="3" id="KW-0731">Sigma factor</keyword>
<evidence type="ECO:0000256" key="4">
    <source>
        <dbReference type="ARBA" id="ARBA00023163"/>
    </source>
</evidence>
<dbReference type="InterPro" id="IPR036388">
    <property type="entry name" value="WH-like_DNA-bd_sf"/>
</dbReference>
<dbReference type="STRING" id="477680.SAMN05421788_101252"/>
<evidence type="ECO:0000313" key="6">
    <source>
        <dbReference type="EMBL" id="SIS61883.1"/>
    </source>
</evidence>
<dbReference type="NCBIfam" id="TIGR02937">
    <property type="entry name" value="sigma70-ECF"/>
    <property type="match status" value="1"/>
</dbReference>
<keyword evidence="2" id="KW-0805">Transcription regulation</keyword>
<keyword evidence="7" id="KW-1185">Reference proteome</keyword>
<reference evidence="7" key="1">
    <citation type="submission" date="2017-01" db="EMBL/GenBank/DDBJ databases">
        <authorList>
            <person name="Varghese N."/>
            <person name="Submissions S."/>
        </authorList>
    </citation>
    <scope>NUCLEOTIDE SEQUENCE [LARGE SCALE GENOMIC DNA]</scope>
    <source>
        <strain evidence="7">DSM 21054</strain>
    </source>
</reference>
<gene>
    <name evidence="6" type="ORF">SAMN05421788_101252</name>
</gene>
<keyword evidence="4" id="KW-0804">Transcription</keyword>
<dbReference type="Gene3D" id="1.10.1740.10">
    <property type="match status" value="1"/>
</dbReference>
<protein>
    <submittedName>
        <fullName evidence="6">RNA polymerase sigma-70 factor, ECF subfamily</fullName>
    </submittedName>
</protein>